<accession>A0A9X1VQC8</accession>
<keyword evidence="4" id="KW-1185">Reference proteome</keyword>
<dbReference type="NCBIfam" id="NF007504">
    <property type="entry name" value="PRK10098.1"/>
    <property type="match status" value="1"/>
</dbReference>
<dbReference type="InterPro" id="IPR036111">
    <property type="entry name" value="Mal/L-sulfo/L-lacto_DH-like_sf"/>
</dbReference>
<dbReference type="Pfam" id="PF02615">
    <property type="entry name" value="Ldh_2"/>
    <property type="match status" value="1"/>
</dbReference>
<dbReference type="PANTHER" id="PTHR11091">
    <property type="entry name" value="OXIDOREDUCTASE-RELATED"/>
    <property type="match status" value="1"/>
</dbReference>
<gene>
    <name evidence="3" type="ORF">MMF98_01535</name>
</gene>
<dbReference type="InterPro" id="IPR043144">
    <property type="entry name" value="Mal/L-sulf/L-lact_DH-like_ah"/>
</dbReference>
<dbReference type="Proteomes" id="UP001139447">
    <property type="component" value="Unassembled WGS sequence"/>
</dbReference>
<dbReference type="InterPro" id="IPR043143">
    <property type="entry name" value="Mal/L-sulf/L-lact_DH-like_NADP"/>
</dbReference>
<evidence type="ECO:0000256" key="1">
    <source>
        <dbReference type="ARBA" id="ARBA00006056"/>
    </source>
</evidence>
<comment type="similarity">
    <text evidence="1">Belongs to the LDH2/MDH2 oxidoreductase family.</text>
</comment>
<organism evidence="3 4">
    <name type="scientific">Variovorax terrae</name>
    <dbReference type="NCBI Taxonomy" id="2923278"/>
    <lineage>
        <taxon>Bacteria</taxon>
        <taxon>Pseudomonadati</taxon>
        <taxon>Pseudomonadota</taxon>
        <taxon>Betaproteobacteria</taxon>
        <taxon>Burkholderiales</taxon>
        <taxon>Comamonadaceae</taxon>
        <taxon>Variovorax</taxon>
    </lineage>
</organism>
<dbReference type="Gene3D" id="1.10.1530.10">
    <property type="match status" value="1"/>
</dbReference>
<evidence type="ECO:0000313" key="3">
    <source>
        <dbReference type="EMBL" id="MCJ0761881.1"/>
    </source>
</evidence>
<evidence type="ECO:0000256" key="2">
    <source>
        <dbReference type="ARBA" id="ARBA00023002"/>
    </source>
</evidence>
<dbReference type="EMBL" id="JALGBI010000001">
    <property type="protein sequence ID" value="MCJ0761881.1"/>
    <property type="molecule type" value="Genomic_DNA"/>
</dbReference>
<dbReference type="Gene3D" id="3.30.1370.60">
    <property type="entry name" value="Hypothetical oxidoreductase yiak, domain 2"/>
    <property type="match status" value="1"/>
</dbReference>
<name>A0A9X1VQC8_9BURK</name>
<comment type="caution">
    <text evidence="3">The sequence shown here is derived from an EMBL/GenBank/DDBJ whole genome shotgun (WGS) entry which is preliminary data.</text>
</comment>
<sequence length="361" mass="37372">MEKVFEVQALRSWVATILRAAGSQPGEADTVAANLVLANLSGHDSHGVGMLPRYVDAVLEGGLKPNTGIKTLLDGGTLLSLDGQRGYGQVVGAQAMELGLARARAHGSCIMALANAHHLGRIGHFAEMAVAQGLVSLHFVNVLSRPVVAPWGGADGRYGTNPCCIGVPLAGRPPFVLDFATSRVAQGKMRVAHNKGERVAPGLLIDPAGQPTTDPGVVVVPQPPAGPGAGLFGALMPFGEHKGYGLAVACELLGGALTGGGTWHAPADAARAVVNGMLTVLIDPARLGTQAAFEQEALAFMDWLRQSPPAPGFETAVQTAGEPERAARLRREHSGITLDGQTWQEMVDAGRKLGLEPGSEA</sequence>
<dbReference type="PANTHER" id="PTHR11091:SF0">
    <property type="entry name" value="MALATE DEHYDROGENASE"/>
    <property type="match status" value="1"/>
</dbReference>
<dbReference type="RefSeq" id="WP_243303607.1">
    <property type="nucleotide sequence ID" value="NZ_JALGBI010000001.1"/>
</dbReference>
<evidence type="ECO:0000313" key="4">
    <source>
        <dbReference type="Proteomes" id="UP001139447"/>
    </source>
</evidence>
<dbReference type="SUPFAM" id="SSF89733">
    <property type="entry name" value="L-sulfolactate dehydrogenase-like"/>
    <property type="match status" value="1"/>
</dbReference>
<reference evidence="3" key="1">
    <citation type="submission" date="2022-03" db="EMBL/GenBank/DDBJ databases">
        <authorList>
            <person name="Woo C.Y."/>
        </authorList>
    </citation>
    <scope>NUCLEOTIDE SEQUENCE</scope>
    <source>
        <strain evidence="3">CYS-02</strain>
    </source>
</reference>
<dbReference type="InterPro" id="IPR003767">
    <property type="entry name" value="Malate/L-lactate_DH-like"/>
</dbReference>
<keyword evidence="2" id="KW-0560">Oxidoreductase</keyword>
<proteinExistence type="inferred from homology"/>
<protein>
    <submittedName>
        <fullName evidence="3">Malate/lactate/ureidoglycolate dehydrogenase</fullName>
    </submittedName>
</protein>
<dbReference type="GO" id="GO:0016491">
    <property type="term" value="F:oxidoreductase activity"/>
    <property type="evidence" value="ECO:0007669"/>
    <property type="project" value="UniProtKB-KW"/>
</dbReference>
<dbReference type="AlphaFoldDB" id="A0A9X1VQC8"/>